<name>A0A3N1P0U5_9GAMM</name>
<evidence type="ECO:0000313" key="6">
    <source>
        <dbReference type="Proteomes" id="UP000268033"/>
    </source>
</evidence>
<dbReference type="SMART" id="SM00345">
    <property type="entry name" value="HTH_GNTR"/>
    <property type="match status" value="1"/>
</dbReference>
<proteinExistence type="predicted"/>
<dbReference type="PANTHER" id="PTHR43537:SF41">
    <property type="entry name" value="TRANSCRIPTIONAL REGULATORY PROTEIN"/>
    <property type="match status" value="1"/>
</dbReference>
<evidence type="ECO:0000256" key="3">
    <source>
        <dbReference type="ARBA" id="ARBA00023163"/>
    </source>
</evidence>
<dbReference type="SUPFAM" id="SSF48008">
    <property type="entry name" value="GntR ligand-binding domain-like"/>
    <property type="match status" value="1"/>
</dbReference>
<dbReference type="InterPro" id="IPR000524">
    <property type="entry name" value="Tscrpt_reg_HTH_GntR"/>
</dbReference>
<reference evidence="5 6" key="1">
    <citation type="submission" date="2018-11" db="EMBL/GenBank/DDBJ databases">
        <title>Genomic Encyclopedia of Type Strains, Phase IV (KMG-IV): sequencing the most valuable type-strain genomes for metagenomic binning, comparative biology and taxonomic classification.</title>
        <authorList>
            <person name="Goeker M."/>
        </authorList>
    </citation>
    <scope>NUCLEOTIDE SEQUENCE [LARGE SCALE GENOMIC DNA]</scope>
    <source>
        <strain evidence="5 6">DSM 21945</strain>
    </source>
</reference>
<evidence type="ECO:0000313" key="5">
    <source>
        <dbReference type="EMBL" id="ROQ25734.1"/>
    </source>
</evidence>
<gene>
    <name evidence="5" type="ORF">EDC28_10543</name>
</gene>
<dbReference type="SUPFAM" id="SSF46785">
    <property type="entry name" value="Winged helix' DNA-binding domain"/>
    <property type="match status" value="1"/>
</dbReference>
<keyword evidence="1" id="KW-0805">Transcription regulation</keyword>
<dbReference type="GO" id="GO:0003677">
    <property type="term" value="F:DNA binding"/>
    <property type="evidence" value="ECO:0007669"/>
    <property type="project" value="UniProtKB-KW"/>
</dbReference>
<organism evidence="5 6">
    <name type="scientific">Gallaecimonas pentaromativorans</name>
    <dbReference type="NCBI Taxonomy" id="584787"/>
    <lineage>
        <taxon>Bacteria</taxon>
        <taxon>Pseudomonadati</taxon>
        <taxon>Pseudomonadota</taxon>
        <taxon>Gammaproteobacteria</taxon>
        <taxon>Enterobacterales</taxon>
        <taxon>Gallaecimonadaceae</taxon>
        <taxon>Gallaecimonas</taxon>
    </lineage>
</organism>
<dbReference type="PROSITE" id="PS50949">
    <property type="entry name" value="HTH_GNTR"/>
    <property type="match status" value="1"/>
</dbReference>
<dbReference type="RefSeq" id="WP_050658307.1">
    <property type="nucleotide sequence ID" value="NZ_JBLXAC010000007.1"/>
</dbReference>
<sequence length="216" mass="24544">MSSIVVKTLSEQAYEILRERILSNDMAPSKPIRQDALSKGLGVSKIPLREALTRLEHDGLLISHPNRGFLVRPLTIDEAEDVFHLRMTVEPEAAADACKVATDEERAYAEQVFIKLRALSDECSPDAVSINRQFHLALTAPAKRSVTQNVLLKLHLLSERYVRKHLEPPNREESAFHEHQLIFDAWMARDAKLVKKLIKDHTKGTLDDLRQQLQAE</sequence>
<keyword evidence="6" id="KW-1185">Reference proteome</keyword>
<dbReference type="STRING" id="584787.GCA_001247655_02798"/>
<dbReference type="InterPro" id="IPR036388">
    <property type="entry name" value="WH-like_DNA-bd_sf"/>
</dbReference>
<comment type="caution">
    <text evidence="5">The sequence shown here is derived from an EMBL/GenBank/DDBJ whole genome shotgun (WGS) entry which is preliminary data.</text>
</comment>
<dbReference type="Gene3D" id="1.10.10.10">
    <property type="entry name" value="Winged helix-like DNA-binding domain superfamily/Winged helix DNA-binding domain"/>
    <property type="match status" value="1"/>
</dbReference>
<protein>
    <submittedName>
        <fullName evidence="5">DNA-binding GntR family transcriptional regulator</fullName>
    </submittedName>
</protein>
<dbReference type="AlphaFoldDB" id="A0A3N1P0U5"/>
<dbReference type="CDD" id="cd07377">
    <property type="entry name" value="WHTH_GntR"/>
    <property type="match status" value="1"/>
</dbReference>
<dbReference type="SMART" id="SM00895">
    <property type="entry name" value="FCD"/>
    <property type="match status" value="1"/>
</dbReference>
<dbReference type="InterPro" id="IPR008920">
    <property type="entry name" value="TF_FadR/GntR_C"/>
</dbReference>
<feature type="domain" description="HTH gntR-type" evidence="4">
    <location>
        <begin position="7"/>
        <end position="74"/>
    </location>
</feature>
<evidence type="ECO:0000256" key="1">
    <source>
        <dbReference type="ARBA" id="ARBA00023015"/>
    </source>
</evidence>
<keyword evidence="2 5" id="KW-0238">DNA-binding</keyword>
<dbReference type="Gene3D" id="1.20.120.530">
    <property type="entry name" value="GntR ligand-binding domain-like"/>
    <property type="match status" value="1"/>
</dbReference>
<dbReference type="OrthoDB" id="9799812at2"/>
<dbReference type="PANTHER" id="PTHR43537">
    <property type="entry name" value="TRANSCRIPTIONAL REGULATOR, GNTR FAMILY"/>
    <property type="match status" value="1"/>
</dbReference>
<evidence type="ECO:0000256" key="2">
    <source>
        <dbReference type="ARBA" id="ARBA00023125"/>
    </source>
</evidence>
<dbReference type="Pfam" id="PF00392">
    <property type="entry name" value="GntR"/>
    <property type="match status" value="1"/>
</dbReference>
<dbReference type="Pfam" id="PF07729">
    <property type="entry name" value="FCD"/>
    <property type="match status" value="1"/>
</dbReference>
<dbReference type="InterPro" id="IPR011711">
    <property type="entry name" value="GntR_C"/>
</dbReference>
<accession>A0A3N1P0U5</accession>
<evidence type="ECO:0000259" key="4">
    <source>
        <dbReference type="PROSITE" id="PS50949"/>
    </source>
</evidence>
<dbReference type="InterPro" id="IPR036390">
    <property type="entry name" value="WH_DNA-bd_sf"/>
</dbReference>
<dbReference type="EMBL" id="RJUL01000005">
    <property type="protein sequence ID" value="ROQ25734.1"/>
    <property type="molecule type" value="Genomic_DNA"/>
</dbReference>
<dbReference type="Proteomes" id="UP000268033">
    <property type="component" value="Unassembled WGS sequence"/>
</dbReference>
<dbReference type="GO" id="GO:0003700">
    <property type="term" value="F:DNA-binding transcription factor activity"/>
    <property type="evidence" value="ECO:0007669"/>
    <property type="project" value="InterPro"/>
</dbReference>
<keyword evidence="3" id="KW-0804">Transcription</keyword>